<sequence>MKRLRLEEQRVLSKRLIRKEAGRSTAVVGSLLRRRVGSAGSMGDEGKRTRACFSLAFPTASLLSVSWKKWDPPHKYFAG</sequence>
<protein>
    <submittedName>
        <fullName evidence="1">Uncharacterized protein</fullName>
    </submittedName>
</protein>
<keyword evidence="2" id="KW-1185">Reference proteome</keyword>
<dbReference type="EMBL" id="PGOL01002681">
    <property type="protein sequence ID" value="PKI45979.1"/>
    <property type="molecule type" value="Genomic_DNA"/>
</dbReference>
<reference evidence="1 2" key="1">
    <citation type="submission" date="2017-11" db="EMBL/GenBank/DDBJ databases">
        <title>De-novo sequencing of pomegranate (Punica granatum L.) genome.</title>
        <authorList>
            <person name="Akparov Z."/>
            <person name="Amiraslanov A."/>
            <person name="Hajiyeva S."/>
            <person name="Abbasov M."/>
            <person name="Kaur K."/>
            <person name="Hamwieh A."/>
            <person name="Solovyev V."/>
            <person name="Salamov A."/>
            <person name="Braich B."/>
            <person name="Kosarev P."/>
            <person name="Mahmoud A."/>
            <person name="Hajiyev E."/>
            <person name="Babayeva S."/>
            <person name="Izzatullayeva V."/>
            <person name="Mammadov A."/>
            <person name="Mammadov A."/>
            <person name="Sharifova S."/>
            <person name="Ojaghi J."/>
            <person name="Eynullazada K."/>
            <person name="Bayramov B."/>
            <person name="Abdulazimova A."/>
            <person name="Shahmuradov I."/>
        </authorList>
    </citation>
    <scope>NUCLEOTIDE SEQUENCE [LARGE SCALE GENOMIC DNA]</scope>
    <source>
        <strain evidence="2">cv. AG2017</strain>
        <tissue evidence="1">Leaf</tissue>
    </source>
</reference>
<organism evidence="1 2">
    <name type="scientific">Punica granatum</name>
    <name type="common">Pomegranate</name>
    <dbReference type="NCBI Taxonomy" id="22663"/>
    <lineage>
        <taxon>Eukaryota</taxon>
        <taxon>Viridiplantae</taxon>
        <taxon>Streptophyta</taxon>
        <taxon>Embryophyta</taxon>
        <taxon>Tracheophyta</taxon>
        <taxon>Spermatophyta</taxon>
        <taxon>Magnoliopsida</taxon>
        <taxon>eudicotyledons</taxon>
        <taxon>Gunneridae</taxon>
        <taxon>Pentapetalae</taxon>
        <taxon>rosids</taxon>
        <taxon>malvids</taxon>
        <taxon>Myrtales</taxon>
        <taxon>Lythraceae</taxon>
        <taxon>Punica</taxon>
    </lineage>
</organism>
<evidence type="ECO:0000313" key="2">
    <source>
        <dbReference type="Proteomes" id="UP000233551"/>
    </source>
</evidence>
<dbReference type="AlphaFoldDB" id="A0A2I0IPR5"/>
<dbReference type="Proteomes" id="UP000233551">
    <property type="component" value="Unassembled WGS sequence"/>
</dbReference>
<proteinExistence type="predicted"/>
<evidence type="ECO:0000313" key="1">
    <source>
        <dbReference type="EMBL" id="PKI45979.1"/>
    </source>
</evidence>
<accession>A0A2I0IPR5</accession>
<name>A0A2I0IPR5_PUNGR</name>
<comment type="caution">
    <text evidence="1">The sequence shown here is derived from an EMBL/GenBank/DDBJ whole genome shotgun (WGS) entry which is preliminary data.</text>
</comment>
<gene>
    <name evidence="1" type="ORF">CRG98_033619</name>
</gene>